<evidence type="ECO:0008006" key="4">
    <source>
        <dbReference type="Google" id="ProtNLM"/>
    </source>
</evidence>
<gene>
    <name evidence="3" type="primary">LOC130469790</name>
</gene>
<proteinExistence type="predicted"/>
<keyword evidence="2" id="KW-1185">Reference proteome</keyword>
<dbReference type="Pfam" id="PF03004">
    <property type="entry name" value="Transposase_24"/>
    <property type="match status" value="1"/>
</dbReference>
<dbReference type="RefSeq" id="XP_056695246.1">
    <property type="nucleotide sequence ID" value="XM_056839268.1"/>
</dbReference>
<feature type="coiled-coil region" evidence="1">
    <location>
        <begin position="433"/>
        <end position="481"/>
    </location>
</feature>
<evidence type="ECO:0000256" key="1">
    <source>
        <dbReference type="SAM" id="Coils"/>
    </source>
</evidence>
<organism evidence="2 3">
    <name type="scientific">Spinacia oleracea</name>
    <name type="common">Spinach</name>
    <dbReference type="NCBI Taxonomy" id="3562"/>
    <lineage>
        <taxon>Eukaryota</taxon>
        <taxon>Viridiplantae</taxon>
        <taxon>Streptophyta</taxon>
        <taxon>Embryophyta</taxon>
        <taxon>Tracheophyta</taxon>
        <taxon>Spermatophyta</taxon>
        <taxon>Magnoliopsida</taxon>
        <taxon>eudicotyledons</taxon>
        <taxon>Gunneridae</taxon>
        <taxon>Pentapetalae</taxon>
        <taxon>Caryophyllales</taxon>
        <taxon>Chenopodiaceae</taxon>
        <taxon>Chenopodioideae</taxon>
        <taxon>Anserineae</taxon>
        <taxon>Spinacia</taxon>
    </lineage>
</organism>
<accession>A0ABM3RI03</accession>
<protein>
    <recommendedName>
        <fullName evidence="4">Transposase Tnp1/En/Spm-like domain-containing protein</fullName>
    </recommendedName>
</protein>
<reference evidence="2" key="1">
    <citation type="journal article" date="2021" name="Nat. Commun.">
        <title>Genomic analyses provide insights into spinach domestication and the genetic basis of agronomic traits.</title>
        <authorList>
            <person name="Cai X."/>
            <person name="Sun X."/>
            <person name="Xu C."/>
            <person name="Sun H."/>
            <person name="Wang X."/>
            <person name="Ge C."/>
            <person name="Zhang Z."/>
            <person name="Wang Q."/>
            <person name="Fei Z."/>
            <person name="Jiao C."/>
            <person name="Wang Q."/>
        </authorList>
    </citation>
    <scope>NUCLEOTIDE SEQUENCE [LARGE SCALE GENOMIC DNA]</scope>
    <source>
        <strain evidence="2">cv. Varoflay</strain>
    </source>
</reference>
<dbReference type="PANTHER" id="PTHR33499">
    <property type="entry name" value="OS12G0282400 PROTEIN-RELATED"/>
    <property type="match status" value="1"/>
</dbReference>
<sequence>MQNVSGNMGTWTKVSGYVYFQKTSYNRFFNRIGVGAKTSTGVGNEVLKPIQGQKNNSKGLLTGDDSDVNIDGASFDPLFTYPSATRNNIEGWELSPEPVHEENMDDELSSEDEDMHIQNGNENFDNHDNEACEDILENVHVDEREISQTIQDVNVEGGGSSFAEKNVNQKKRGRNKCKEIAKLKPDEKLEITFYNNRAVGTNHKVFARHLGIIVRDTNICPVRVRKWDDVGDKEKEHMWSAVTDVFTNESMDIYKQHVLGHMRELWTNWRSDLLRNNVTKKGITLEAAYKGEPPSGHDDKDWKWLIKEVYSDEKFKERSARNSENRRSYAKELMHRTGSKPTRQIIWDELGANKGKKPTLVDVFHATRKKGTNLPNAETTQKYEEIQKIMEEEQTLSHVQVAQKVFKSMSRDRVLGFGGGITLKELSGPQPSRVELQSKLNEANKQNHVLTNRVDTVQEENNALKSRMSSVEEELNAFKEVFLQRFSKDGTPRQNVSTS</sequence>
<evidence type="ECO:0000313" key="3">
    <source>
        <dbReference type="RefSeq" id="XP_056695246.1"/>
    </source>
</evidence>
<keyword evidence="1" id="KW-0175">Coiled coil</keyword>
<dbReference type="PANTHER" id="PTHR33499:SF40">
    <property type="entry name" value="TRANSPOSASE-ASSOCIATED DOMAIN-CONTAINING PROTEIN"/>
    <property type="match status" value="1"/>
</dbReference>
<dbReference type="InterPro" id="IPR004252">
    <property type="entry name" value="Probable_transposase_24"/>
</dbReference>
<dbReference type="GeneID" id="130469790"/>
<reference evidence="3" key="2">
    <citation type="submission" date="2025-08" db="UniProtKB">
        <authorList>
            <consortium name="RefSeq"/>
        </authorList>
    </citation>
    <scope>IDENTIFICATION</scope>
    <source>
        <tissue evidence="3">Leaf</tissue>
    </source>
</reference>
<name>A0ABM3RI03_SPIOL</name>
<dbReference type="Proteomes" id="UP000813463">
    <property type="component" value="Chromosome 3"/>
</dbReference>
<evidence type="ECO:0000313" key="2">
    <source>
        <dbReference type="Proteomes" id="UP000813463"/>
    </source>
</evidence>